<feature type="transmembrane region" description="Helical" evidence="1">
    <location>
        <begin position="138"/>
        <end position="160"/>
    </location>
</feature>
<reference evidence="2 3" key="1">
    <citation type="submission" date="2024-01" db="EMBL/GenBank/DDBJ databases">
        <title>novel species in genus Adlercreutzia.</title>
        <authorList>
            <person name="Liu X."/>
        </authorList>
    </citation>
    <scope>NUCLEOTIDE SEQUENCE [LARGE SCALE GENOMIC DNA]</scope>
    <source>
        <strain evidence="2 3">R7</strain>
    </source>
</reference>
<keyword evidence="1" id="KW-0812">Transmembrane</keyword>
<comment type="caution">
    <text evidence="2">The sequence shown here is derived from an EMBL/GenBank/DDBJ whole genome shotgun (WGS) entry which is preliminary data.</text>
</comment>
<gene>
    <name evidence="2" type="ORF">VIN30_02150</name>
</gene>
<dbReference type="Proteomes" id="UP001349994">
    <property type="component" value="Unassembled WGS sequence"/>
</dbReference>
<feature type="transmembrane region" description="Helical" evidence="1">
    <location>
        <begin position="113"/>
        <end position="131"/>
    </location>
</feature>
<dbReference type="RefSeq" id="WP_338208900.1">
    <property type="nucleotide sequence ID" value="NZ_JAYMFF010000002.1"/>
</dbReference>
<keyword evidence="1" id="KW-1133">Transmembrane helix</keyword>
<feature type="transmembrane region" description="Helical" evidence="1">
    <location>
        <begin position="172"/>
        <end position="192"/>
    </location>
</feature>
<proteinExistence type="predicted"/>
<sequence length="248" mass="25557">MNKQEYLDQLRAALGCLPESEIEESVAFYAEMIDDRVADGMSEGEATAQLDDPKAAARAIIGDLPVEVGGVATAQARGARPKSKPMNRVLYWTLVILGSPLWLTLLLAAAAVAIAAVTVAAALALSVVAVAASLLLTLWALAVGLITGGPWGIAVCLYGLAMGQPAYAAAELGSGLVCFGVGLFCLHGAVAATKAAGRLWRATIAKAKVWLARGKSKIRARRDAEAQGPEALASLKAAASAKEVVHEA</sequence>
<accession>A0ABU6IFN1</accession>
<feature type="transmembrane region" description="Helical" evidence="1">
    <location>
        <begin position="89"/>
        <end position="107"/>
    </location>
</feature>
<organism evidence="2 3">
    <name type="scientific">Adlercreutzia wanghongyangiae</name>
    <dbReference type="NCBI Taxonomy" id="3111451"/>
    <lineage>
        <taxon>Bacteria</taxon>
        <taxon>Bacillati</taxon>
        <taxon>Actinomycetota</taxon>
        <taxon>Coriobacteriia</taxon>
        <taxon>Eggerthellales</taxon>
        <taxon>Eggerthellaceae</taxon>
        <taxon>Adlercreutzia</taxon>
    </lineage>
</organism>
<protein>
    <submittedName>
        <fullName evidence="2">DUF1700 domain-containing protein</fullName>
    </submittedName>
</protein>
<evidence type="ECO:0000313" key="3">
    <source>
        <dbReference type="Proteomes" id="UP001349994"/>
    </source>
</evidence>
<dbReference type="EMBL" id="JAYMFF010000002">
    <property type="protein sequence ID" value="MEC4175247.1"/>
    <property type="molecule type" value="Genomic_DNA"/>
</dbReference>
<name>A0ABU6IFN1_9ACTN</name>
<evidence type="ECO:0000313" key="2">
    <source>
        <dbReference type="EMBL" id="MEC4175247.1"/>
    </source>
</evidence>
<keyword evidence="1" id="KW-0472">Membrane</keyword>
<evidence type="ECO:0000256" key="1">
    <source>
        <dbReference type="SAM" id="Phobius"/>
    </source>
</evidence>
<keyword evidence="3" id="KW-1185">Reference proteome</keyword>
<dbReference type="Pfam" id="PF22564">
    <property type="entry name" value="HAAS"/>
    <property type="match status" value="1"/>
</dbReference>